<organism evidence="1 2">
    <name type="scientific">Chondrus crispus</name>
    <name type="common">Carrageen Irish moss</name>
    <name type="synonym">Polymorpha crispa</name>
    <dbReference type="NCBI Taxonomy" id="2769"/>
    <lineage>
        <taxon>Eukaryota</taxon>
        <taxon>Rhodophyta</taxon>
        <taxon>Florideophyceae</taxon>
        <taxon>Rhodymeniophycidae</taxon>
        <taxon>Gigartinales</taxon>
        <taxon>Gigartinaceae</taxon>
        <taxon>Chondrus</taxon>
    </lineage>
</organism>
<dbReference type="Proteomes" id="UP000012073">
    <property type="component" value="Unassembled WGS sequence"/>
</dbReference>
<protein>
    <submittedName>
        <fullName evidence="1">Uncharacterized protein</fullName>
    </submittedName>
</protein>
<dbReference type="AlphaFoldDB" id="R7Q1Z3"/>
<dbReference type="GeneID" id="17320089"/>
<name>R7Q1Z3_CHOCR</name>
<gene>
    <name evidence="1" type="ORF">CHC_T00008213001</name>
</gene>
<dbReference type="RefSeq" id="XP_005712373.1">
    <property type="nucleotide sequence ID" value="XM_005712316.1"/>
</dbReference>
<evidence type="ECO:0000313" key="1">
    <source>
        <dbReference type="EMBL" id="CDF32602.1"/>
    </source>
</evidence>
<dbReference type="Gramene" id="CDF32602">
    <property type="protein sequence ID" value="CDF32602"/>
    <property type="gene ID" value="CHC_T00008213001"/>
</dbReference>
<evidence type="ECO:0000313" key="2">
    <source>
        <dbReference type="Proteomes" id="UP000012073"/>
    </source>
</evidence>
<accession>R7Q1Z3</accession>
<dbReference type="EMBL" id="HG001524">
    <property type="protein sequence ID" value="CDF32602.1"/>
    <property type="molecule type" value="Genomic_DNA"/>
</dbReference>
<reference evidence="2" key="1">
    <citation type="journal article" date="2013" name="Proc. Natl. Acad. Sci. U.S.A.">
        <title>Genome structure and metabolic features in the red seaweed Chondrus crispus shed light on evolution of the Archaeplastida.</title>
        <authorList>
            <person name="Collen J."/>
            <person name="Porcel B."/>
            <person name="Carre W."/>
            <person name="Ball S.G."/>
            <person name="Chaparro C."/>
            <person name="Tonon T."/>
            <person name="Barbeyron T."/>
            <person name="Michel G."/>
            <person name="Noel B."/>
            <person name="Valentin K."/>
            <person name="Elias M."/>
            <person name="Artiguenave F."/>
            <person name="Arun A."/>
            <person name="Aury J.M."/>
            <person name="Barbosa-Neto J.F."/>
            <person name="Bothwell J.H."/>
            <person name="Bouget F.Y."/>
            <person name="Brillet L."/>
            <person name="Cabello-Hurtado F."/>
            <person name="Capella-Gutierrez S."/>
            <person name="Charrier B."/>
            <person name="Cladiere L."/>
            <person name="Cock J.M."/>
            <person name="Coelho S.M."/>
            <person name="Colleoni C."/>
            <person name="Czjzek M."/>
            <person name="Da Silva C."/>
            <person name="Delage L."/>
            <person name="Denoeud F."/>
            <person name="Deschamps P."/>
            <person name="Dittami S.M."/>
            <person name="Gabaldon T."/>
            <person name="Gachon C.M."/>
            <person name="Groisillier A."/>
            <person name="Herve C."/>
            <person name="Jabbari K."/>
            <person name="Katinka M."/>
            <person name="Kloareg B."/>
            <person name="Kowalczyk N."/>
            <person name="Labadie K."/>
            <person name="Leblanc C."/>
            <person name="Lopez P.J."/>
            <person name="McLachlan D.H."/>
            <person name="Meslet-Cladiere L."/>
            <person name="Moustafa A."/>
            <person name="Nehr Z."/>
            <person name="Nyvall Collen P."/>
            <person name="Panaud O."/>
            <person name="Partensky F."/>
            <person name="Poulain J."/>
            <person name="Rensing S.A."/>
            <person name="Rousvoal S."/>
            <person name="Samson G."/>
            <person name="Symeonidi A."/>
            <person name="Weissenbach J."/>
            <person name="Zambounis A."/>
            <person name="Wincker P."/>
            <person name="Boyen C."/>
        </authorList>
    </citation>
    <scope>NUCLEOTIDE SEQUENCE [LARGE SCALE GENOMIC DNA]</scope>
    <source>
        <strain evidence="2">cv. Stackhouse</strain>
    </source>
</reference>
<sequence>MKDKLVHGQSAIQTGSHIILRRAMLEHCPQPVVKRRIKSATGEEDEDEDLGADILCSYCKASVFALSKNSAAV</sequence>
<keyword evidence="2" id="KW-1185">Reference proteome</keyword>
<dbReference type="KEGG" id="ccp:CHC_T00008213001"/>
<proteinExistence type="predicted"/>